<dbReference type="GO" id="GO:0005739">
    <property type="term" value="C:mitochondrion"/>
    <property type="evidence" value="ECO:0007669"/>
    <property type="project" value="TreeGrafter"/>
</dbReference>
<accession>A0A1J9R109</accession>
<dbReference type="OrthoDB" id="5552842at2759"/>
<dbReference type="PANTHER" id="PTHR28072:SF1">
    <property type="entry name" value="CRUCIFORM CUTTING ENDONUCLEASE 1, MITOCHONDRIAL-RELATED"/>
    <property type="match status" value="1"/>
</dbReference>
<keyword evidence="4" id="KW-1185">Reference proteome</keyword>
<dbReference type="PROSITE" id="PS50800">
    <property type="entry name" value="SAP"/>
    <property type="match status" value="1"/>
</dbReference>
<dbReference type="Proteomes" id="UP000183809">
    <property type="component" value="Unassembled WGS sequence"/>
</dbReference>
<sequence length="419" mass="45319">MSKKVQGAITAPQLRTLLARIGSGVGGNKPELAERLQSDLNVAKLQHGSKPGRILSVDMGIRNMACCVCDVSIQQPKKNSPTGSPRVKLNVLAWEPISVSDLAQQEEEQASSADPAARLSSQLTQTAKESFRPSILSRAAYALLKRKLLPYAPQTILIEQQRYRTTSSAAIQEWTYHVNMLEGMIWAILETLRQEETSARLPTAVLRAPSFPSAFPVSPKRVATFWTDNSELGRAILSETAASTAALKRPSSRSRSTASKAGEGVEDDAAAEGEEGVEDGMSKPKKLSKSKIEKRVKIKLVEQWLLANSSGSASARRDCDVQLSFDTAEVRGMRDVFLSRLSKAGKRTGGGSRKKRAKDASEAPAPSVASLSPPVDPKKLDDLADCLLQAAAWAQWEGNRRAMLGLDEKTLKEVAEASA</sequence>
<dbReference type="GO" id="GO:0004520">
    <property type="term" value="F:DNA endonuclease activity"/>
    <property type="evidence" value="ECO:0007669"/>
    <property type="project" value="TreeGrafter"/>
</dbReference>
<feature type="region of interest" description="Disordered" evidence="1">
    <location>
        <begin position="246"/>
        <end position="288"/>
    </location>
</feature>
<name>A0A1J9R109_9PEZI</name>
<evidence type="ECO:0000313" key="3">
    <source>
        <dbReference type="EMBL" id="OJD35078.1"/>
    </source>
</evidence>
<feature type="compositionally biased region" description="Low complexity" evidence="1">
    <location>
        <begin position="362"/>
        <end position="373"/>
    </location>
</feature>
<feature type="domain" description="SAP" evidence="2">
    <location>
        <begin position="6"/>
        <end position="40"/>
    </location>
</feature>
<proteinExistence type="predicted"/>
<dbReference type="CDD" id="cd16963">
    <property type="entry name" value="CCE1"/>
    <property type="match status" value="1"/>
</dbReference>
<dbReference type="SUPFAM" id="SSF53098">
    <property type="entry name" value="Ribonuclease H-like"/>
    <property type="match status" value="1"/>
</dbReference>
<evidence type="ECO:0000313" key="4">
    <source>
        <dbReference type="Proteomes" id="UP000183809"/>
    </source>
</evidence>
<protein>
    <submittedName>
        <fullName evidence="3">Mitochondrial resolvase ydc2</fullName>
    </submittedName>
</protein>
<dbReference type="Gene3D" id="3.30.420.10">
    <property type="entry name" value="Ribonuclease H-like superfamily/Ribonuclease H"/>
    <property type="match status" value="1"/>
</dbReference>
<dbReference type="InterPro" id="IPR039197">
    <property type="entry name" value="Mrs1/Cce1"/>
</dbReference>
<dbReference type="GO" id="GO:0000402">
    <property type="term" value="F:crossed form four-way junction DNA binding"/>
    <property type="evidence" value="ECO:0007669"/>
    <property type="project" value="TreeGrafter"/>
</dbReference>
<feature type="compositionally biased region" description="Acidic residues" evidence="1">
    <location>
        <begin position="264"/>
        <end position="278"/>
    </location>
</feature>
<dbReference type="Pfam" id="PF09159">
    <property type="entry name" value="Ydc2-catalyt"/>
    <property type="match status" value="1"/>
</dbReference>
<evidence type="ECO:0000256" key="1">
    <source>
        <dbReference type="SAM" id="MobiDB-lite"/>
    </source>
</evidence>
<reference evidence="3 4" key="1">
    <citation type="submission" date="2016-10" db="EMBL/GenBank/DDBJ databases">
        <title>Proteomics and genomics reveal pathogen-plant mechanisms compatible with a hemibiotrophic lifestyle of Diplodia corticola.</title>
        <authorList>
            <person name="Fernandes I."/>
            <person name="De Jonge R."/>
            <person name="Van De Peer Y."/>
            <person name="Devreese B."/>
            <person name="Alves A."/>
            <person name="Esteves A.C."/>
        </authorList>
    </citation>
    <scope>NUCLEOTIDE SEQUENCE [LARGE SCALE GENOMIC DNA]</scope>
    <source>
        <strain evidence="3 4">CBS 112549</strain>
    </source>
</reference>
<dbReference type="InterPro" id="IPR003034">
    <property type="entry name" value="SAP_dom"/>
</dbReference>
<dbReference type="InterPro" id="IPR036397">
    <property type="entry name" value="RNaseH_sf"/>
</dbReference>
<dbReference type="GeneID" id="31012338"/>
<dbReference type="EMBL" id="MNUE01000019">
    <property type="protein sequence ID" value="OJD35078.1"/>
    <property type="molecule type" value="Genomic_DNA"/>
</dbReference>
<comment type="caution">
    <text evidence="3">The sequence shown here is derived from an EMBL/GenBank/DDBJ whole genome shotgun (WGS) entry which is preliminary data.</text>
</comment>
<organism evidence="3 4">
    <name type="scientific">Diplodia corticola</name>
    <dbReference type="NCBI Taxonomy" id="236234"/>
    <lineage>
        <taxon>Eukaryota</taxon>
        <taxon>Fungi</taxon>
        <taxon>Dikarya</taxon>
        <taxon>Ascomycota</taxon>
        <taxon>Pezizomycotina</taxon>
        <taxon>Dothideomycetes</taxon>
        <taxon>Dothideomycetes incertae sedis</taxon>
        <taxon>Botryosphaeriales</taxon>
        <taxon>Botryosphaeriaceae</taxon>
        <taxon>Diplodia</taxon>
    </lineage>
</organism>
<dbReference type="AlphaFoldDB" id="A0A1J9R109"/>
<dbReference type="RefSeq" id="XP_020131338.1">
    <property type="nucleotide sequence ID" value="XM_020272079.1"/>
</dbReference>
<dbReference type="PANTHER" id="PTHR28072">
    <property type="entry name" value="CRUCIFORM CUTTING ENDONUCLEASE 1, MITOCHONDRIAL-RELATED"/>
    <property type="match status" value="1"/>
</dbReference>
<evidence type="ECO:0000259" key="2">
    <source>
        <dbReference type="PROSITE" id="PS50800"/>
    </source>
</evidence>
<dbReference type="InterPro" id="IPR015242">
    <property type="entry name" value="Ydc2_cat"/>
</dbReference>
<feature type="region of interest" description="Disordered" evidence="1">
    <location>
        <begin position="344"/>
        <end position="376"/>
    </location>
</feature>
<dbReference type="GO" id="GO:0070336">
    <property type="term" value="F:flap-structured DNA binding"/>
    <property type="evidence" value="ECO:0007669"/>
    <property type="project" value="TreeGrafter"/>
</dbReference>
<dbReference type="GO" id="GO:0000403">
    <property type="term" value="F:Y-form DNA binding"/>
    <property type="evidence" value="ECO:0007669"/>
    <property type="project" value="TreeGrafter"/>
</dbReference>
<dbReference type="InterPro" id="IPR012337">
    <property type="entry name" value="RNaseH-like_sf"/>
</dbReference>
<dbReference type="STRING" id="236234.A0A1J9R109"/>
<gene>
    <name evidence="3" type="ORF">BKCO1_1900053</name>
</gene>